<feature type="non-terminal residue" evidence="2">
    <location>
        <position position="1"/>
    </location>
</feature>
<evidence type="ECO:0000256" key="1">
    <source>
        <dbReference type="SAM" id="MobiDB-lite"/>
    </source>
</evidence>
<name>A0A383B978_9ZZZZ</name>
<evidence type="ECO:0000313" key="2">
    <source>
        <dbReference type="EMBL" id="SVE15988.1"/>
    </source>
</evidence>
<dbReference type="AlphaFoldDB" id="A0A383B978"/>
<feature type="region of interest" description="Disordered" evidence="1">
    <location>
        <begin position="222"/>
        <end position="247"/>
    </location>
</feature>
<feature type="compositionally biased region" description="Polar residues" evidence="1">
    <location>
        <begin position="222"/>
        <end position="231"/>
    </location>
</feature>
<gene>
    <name evidence="2" type="ORF">METZ01_LOCUS468842</name>
</gene>
<organism evidence="2">
    <name type="scientific">marine metagenome</name>
    <dbReference type="NCBI Taxonomy" id="408172"/>
    <lineage>
        <taxon>unclassified sequences</taxon>
        <taxon>metagenomes</taxon>
        <taxon>ecological metagenomes</taxon>
    </lineage>
</organism>
<protein>
    <submittedName>
        <fullName evidence="2">Uncharacterized protein</fullName>
    </submittedName>
</protein>
<reference evidence="2" key="1">
    <citation type="submission" date="2018-05" db="EMBL/GenBank/DDBJ databases">
        <authorList>
            <person name="Lanie J.A."/>
            <person name="Ng W.-L."/>
            <person name="Kazmierczak K.M."/>
            <person name="Andrzejewski T.M."/>
            <person name="Davidsen T.M."/>
            <person name="Wayne K.J."/>
            <person name="Tettelin H."/>
            <person name="Glass J.I."/>
            <person name="Rusch D."/>
            <person name="Podicherti R."/>
            <person name="Tsui H.-C.T."/>
            <person name="Winkler M.E."/>
        </authorList>
    </citation>
    <scope>NUCLEOTIDE SEQUENCE</scope>
</reference>
<accession>A0A383B978</accession>
<feature type="non-terminal residue" evidence="2">
    <location>
        <position position="247"/>
    </location>
</feature>
<sequence length="247" mass="28122">GVYKVRVELPWGTTFPDGDVFTYEVRLCSDRYDLPNLTITWRINGDPYKDSPQITEANLLDMDTGSLIKKAPVQVQRMQSTVILESKFSLQDLRERVPFDANCYMKPKDVAWADVGPIGALASSFVFPIPVAEDELEEGEDGLFTSPARVDMQYMVNDFTLHHYYVSFVSTDNERVELPADKEVRVPDTFRWRPVKFPFGATCPPGRWTPVTELDLDMNANTREGKYNNSEDNLDNRLDIPGGQKKV</sequence>
<proteinExistence type="predicted"/>
<dbReference type="EMBL" id="UINC01198158">
    <property type="protein sequence ID" value="SVE15988.1"/>
    <property type="molecule type" value="Genomic_DNA"/>
</dbReference>